<sequence>MGFFSPLHGIVENSHSSPHSATIKSTLTRKFADAFGFWAGGINNRYYYDDSAERKYSETGVHVGIFDYLTLGIPLLGIGCLLASTALALSHWLGAIPLAVSIALNAPFLVARLIFGAVLTIISSPVILAVHAIATHAARQDVEKMLALQGRELDLEKFLTARHFISHPEEIDENNLPPGYNRETFLALLQEVGNTSLTLAEFLKNNNLQMEDCDTAYTEIEGESSLQLGIQHGLKFFNVTIPASAVEQKERLTSFLKFNFFATTEILENRAATDFFFAEFLPK</sequence>
<name>A0A3S1CKG6_9GAMM</name>
<keyword evidence="1" id="KW-0472">Membrane</keyword>
<feature type="transmembrane region" description="Helical" evidence="1">
    <location>
        <begin position="109"/>
        <end position="134"/>
    </location>
</feature>
<gene>
    <name evidence="2" type="ORF">EKM59_10445</name>
</gene>
<dbReference type="Proteomes" id="UP000288012">
    <property type="component" value="Unassembled WGS sequence"/>
</dbReference>
<evidence type="ECO:0000313" key="3">
    <source>
        <dbReference type="Proteomes" id="UP000288012"/>
    </source>
</evidence>
<proteinExistence type="predicted"/>
<evidence type="ECO:0000313" key="2">
    <source>
        <dbReference type="EMBL" id="RUQ81556.1"/>
    </source>
</evidence>
<feature type="transmembrane region" description="Helical" evidence="1">
    <location>
        <begin position="65"/>
        <end position="89"/>
    </location>
</feature>
<dbReference type="AlphaFoldDB" id="A0A3S1CKG6"/>
<evidence type="ECO:0000256" key="1">
    <source>
        <dbReference type="SAM" id="Phobius"/>
    </source>
</evidence>
<keyword evidence="3" id="KW-1185">Reference proteome</keyword>
<dbReference type="RefSeq" id="WP_127111502.1">
    <property type="nucleotide sequence ID" value="NZ_RZGR01000039.1"/>
</dbReference>
<dbReference type="EMBL" id="RZGR01000039">
    <property type="protein sequence ID" value="RUQ81556.1"/>
    <property type="molecule type" value="Genomic_DNA"/>
</dbReference>
<protein>
    <submittedName>
        <fullName evidence="2">Uncharacterized protein</fullName>
    </submittedName>
</protein>
<keyword evidence="1" id="KW-0812">Transmembrane</keyword>
<comment type="caution">
    <text evidence="2">The sequence shown here is derived from an EMBL/GenBank/DDBJ whole genome shotgun (WGS) entry which is preliminary data.</text>
</comment>
<organism evidence="2 3">
    <name type="scientific">Legionella septentrionalis</name>
    <dbReference type="NCBI Taxonomy" id="2498109"/>
    <lineage>
        <taxon>Bacteria</taxon>
        <taxon>Pseudomonadati</taxon>
        <taxon>Pseudomonadota</taxon>
        <taxon>Gammaproteobacteria</taxon>
        <taxon>Legionellales</taxon>
        <taxon>Legionellaceae</taxon>
        <taxon>Legionella</taxon>
    </lineage>
</organism>
<accession>A0A3S1CKG6</accession>
<reference evidence="2 3" key="1">
    <citation type="submission" date="2018-12" db="EMBL/GenBank/DDBJ databases">
        <title>Legionella sp,whole genome shotgun sequence.</title>
        <authorList>
            <person name="Wu H."/>
        </authorList>
    </citation>
    <scope>NUCLEOTIDE SEQUENCE [LARGE SCALE GENOMIC DNA]</scope>
    <source>
        <strain evidence="3">km714</strain>
    </source>
</reference>
<keyword evidence="1" id="KW-1133">Transmembrane helix</keyword>